<dbReference type="EMBL" id="HBIP01027363">
    <property type="protein sequence ID" value="CAE0501453.1"/>
    <property type="molecule type" value="Transcribed_RNA"/>
</dbReference>
<dbReference type="PROSITE" id="PS51625">
    <property type="entry name" value="SAM_MT_TRMB"/>
    <property type="match status" value="1"/>
</dbReference>
<evidence type="ECO:0000256" key="6">
    <source>
        <dbReference type="ARBA" id="ARBA00022694"/>
    </source>
</evidence>
<comment type="catalytic activity">
    <reaction evidence="1">
        <text>guanosine(46) in tRNA + S-adenosyl-L-methionine = N(7)-methylguanosine(46) in tRNA + S-adenosyl-L-homocysteine</text>
        <dbReference type="Rhea" id="RHEA:42708"/>
        <dbReference type="Rhea" id="RHEA-COMP:10188"/>
        <dbReference type="Rhea" id="RHEA-COMP:10189"/>
        <dbReference type="ChEBI" id="CHEBI:57856"/>
        <dbReference type="ChEBI" id="CHEBI:59789"/>
        <dbReference type="ChEBI" id="CHEBI:74269"/>
        <dbReference type="ChEBI" id="CHEBI:74480"/>
        <dbReference type="EC" id="2.1.1.33"/>
    </reaction>
</comment>
<dbReference type="Pfam" id="PF02390">
    <property type="entry name" value="Methyltransf_4"/>
    <property type="match status" value="1"/>
</dbReference>
<feature type="region of interest" description="Disordered" evidence="7">
    <location>
        <begin position="141"/>
        <end position="200"/>
    </location>
</feature>
<keyword evidence="5" id="KW-0949">S-adenosyl-L-methionine</keyword>
<dbReference type="AlphaFoldDB" id="A0A7S3VRD0"/>
<dbReference type="GO" id="GO:0043527">
    <property type="term" value="C:tRNA methyltransferase complex"/>
    <property type="evidence" value="ECO:0007669"/>
    <property type="project" value="TreeGrafter"/>
</dbReference>
<dbReference type="SUPFAM" id="SSF53335">
    <property type="entry name" value="S-adenosyl-L-methionine-dependent methyltransferases"/>
    <property type="match status" value="1"/>
</dbReference>
<protein>
    <recommendedName>
        <fullName evidence="2">tRNA (guanine(46)-N(7))-methyltransferase</fullName>
        <ecNumber evidence="2">2.1.1.33</ecNumber>
    </recommendedName>
</protein>
<dbReference type="Gene3D" id="3.40.50.150">
    <property type="entry name" value="Vaccinia Virus protein VP39"/>
    <property type="match status" value="1"/>
</dbReference>
<reference evidence="8" key="1">
    <citation type="submission" date="2021-01" db="EMBL/GenBank/DDBJ databases">
        <authorList>
            <person name="Corre E."/>
            <person name="Pelletier E."/>
            <person name="Niang G."/>
            <person name="Scheremetjew M."/>
            <person name="Finn R."/>
            <person name="Kale V."/>
            <person name="Holt S."/>
            <person name="Cochrane G."/>
            <person name="Meng A."/>
            <person name="Brown T."/>
            <person name="Cohen L."/>
        </authorList>
    </citation>
    <scope>NUCLEOTIDE SEQUENCE</scope>
    <source>
        <strain evidence="8">CCMP1320</strain>
    </source>
</reference>
<gene>
    <name evidence="8" type="ORF">DTER00134_LOCUS16526</name>
</gene>
<evidence type="ECO:0000256" key="7">
    <source>
        <dbReference type="SAM" id="MobiDB-lite"/>
    </source>
</evidence>
<dbReference type="PANTHER" id="PTHR23417:SF21">
    <property type="entry name" value="TRNA (GUANINE-N(7)-)-METHYLTRANSFERASE"/>
    <property type="match status" value="1"/>
</dbReference>
<evidence type="ECO:0000256" key="1">
    <source>
        <dbReference type="ARBA" id="ARBA00000142"/>
    </source>
</evidence>
<dbReference type="InterPro" id="IPR029063">
    <property type="entry name" value="SAM-dependent_MTases_sf"/>
</dbReference>
<feature type="compositionally biased region" description="Low complexity" evidence="7">
    <location>
        <begin position="164"/>
        <end position="178"/>
    </location>
</feature>
<evidence type="ECO:0000256" key="5">
    <source>
        <dbReference type="ARBA" id="ARBA00022691"/>
    </source>
</evidence>
<organism evidence="8">
    <name type="scientific">Dunaliella tertiolecta</name>
    <name type="common">Green alga</name>
    <dbReference type="NCBI Taxonomy" id="3047"/>
    <lineage>
        <taxon>Eukaryota</taxon>
        <taxon>Viridiplantae</taxon>
        <taxon>Chlorophyta</taxon>
        <taxon>core chlorophytes</taxon>
        <taxon>Chlorophyceae</taxon>
        <taxon>CS clade</taxon>
        <taxon>Chlamydomonadales</taxon>
        <taxon>Dunaliellaceae</taxon>
        <taxon>Dunaliella</taxon>
    </lineage>
</organism>
<evidence type="ECO:0000256" key="3">
    <source>
        <dbReference type="ARBA" id="ARBA00022603"/>
    </source>
</evidence>
<dbReference type="GO" id="GO:0008176">
    <property type="term" value="F:tRNA (guanine(46)-N7)-methyltransferase activity"/>
    <property type="evidence" value="ECO:0007669"/>
    <property type="project" value="UniProtKB-EC"/>
</dbReference>
<feature type="region of interest" description="Disordered" evidence="7">
    <location>
        <begin position="349"/>
        <end position="444"/>
    </location>
</feature>
<feature type="compositionally biased region" description="Low complexity" evidence="7">
    <location>
        <begin position="378"/>
        <end position="393"/>
    </location>
</feature>
<name>A0A7S3VRD0_DUNTE</name>
<proteinExistence type="predicted"/>
<feature type="compositionally biased region" description="Low complexity" evidence="7">
    <location>
        <begin position="141"/>
        <end position="153"/>
    </location>
</feature>
<accession>A0A7S3VRD0</accession>
<dbReference type="EC" id="2.1.1.33" evidence="2"/>
<evidence type="ECO:0000256" key="2">
    <source>
        <dbReference type="ARBA" id="ARBA00011977"/>
    </source>
</evidence>
<evidence type="ECO:0000313" key="8">
    <source>
        <dbReference type="EMBL" id="CAE0501453.1"/>
    </source>
</evidence>
<evidence type="ECO:0000256" key="4">
    <source>
        <dbReference type="ARBA" id="ARBA00022679"/>
    </source>
</evidence>
<feature type="compositionally biased region" description="Polar residues" evidence="7">
    <location>
        <begin position="154"/>
        <end position="163"/>
    </location>
</feature>
<keyword evidence="3" id="KW-0489">Methyltransferase</keyword>
<sequence length="469" mass="51060">MLLQNTAAGQVAAPVLGSHPGKSIRSYPKAAKPLGGLRMAPNRREAANPGNETHICRNALKPTDHQTSPFAELGVREIWDGIGRTRVRQHVNPLRSQYQIPTGPLDWNSMFSDPSRPLVVDLGCGPGRFLLLMHHRHTRQLQLQQQPHSLQAQANGSLQGQTNGDHQAQADSGQQAQSRMVGTGRPAPSSGGQHSIENGGGQVLEGQVRQGMGLTSRGAALEPMNYLGLEIRQPLVDRANAWATRLGCGQEVRFVNTNATISLATMLSSYPGPVRLVCIQFPDPHFKRRNHKRRIFQPNLVRDVASVLEPGGCVFLQSDVENVSVAMRNVFEHQGAAFFEVAPEHHQPEATFFSEPGGEQDSDGSSAEGEGANQAESQGAQQHAAGVQHAQQGEGHGEQGSTHCSDGEDEEQQGGGRSGKNSEGDWENMESQWAEAGWLKDNPVGVPTEREFYVEQQRLPVYRVLLIKK</sequence>
<dbReference type="InterPro" id="IPR003358">
    <property type="entry name" value="tRNA_(Gua-N-7)_MeTrfase_Trmb"/>
</dbReference>
<dbReference type="PANTHER" id="PTHR23417">
    <property type="entry name" value="3-DEOXY-D-MANNO-OCTULOSONIC-ACID TRANSFERASE/TRNA GUANINE-N 7 - -METHYLTRANSFERASE"/>
    <property type="match status" value="1"/>
</dbReference>
<keyword evidence="6" id="KW-0819">tRNA processing</keyword>
<keyword evidence="4" id="KW-0808">Transferase</keyword>